<dbReference type="EMBL" id="JACSQK010000006">
    <property type="protein sequence ID" value="MBD7961520.1"/>
    <property type="molecule type" value="Genomic_DNA"/>
</dbReference>
<keyword evidence="2" id="KW-1185">Reference proteome</keyword>
<dbReference type="RefSeq" id="WP_191723918.1">
    <property type="nucleotide sequence ID" value="NZ_JACSQK010000006.1"/>
</dbReference>
<dbReference type="Proteomes" id="UP000634919">
    <property type="component" value="Unassembled WGS sequence"/>
</dbReference>
<evidence type="ECO:0000313" key="2">
    <source>
        <dbReference type="Proteomes" id="UP000634919"/>
    </source>
</evidence>
<organism evidence="1 2">
    <name type="scientific">Comamonas avium</name>
    <dbReference type="NCBI Taxonomy" id="2762231"/>
    <lineage>
        <taxon>Bacteria</taxon>
        <taxon>Pseudomonadati</taxon>
        <taxon>Pseudomonadota</taxon>
        <taxon>Betaproteobacteria</taxon>
        <taxon>Burkholderiales</taxon>
        <taxon>Comamonadaceae</taxon>
        <taxon>Comamonas</taxon>
    </lineage>
</organism>
<reference evidence="1 2" key="1">
    <citation type="submission" date="2020-08" db="EMBL/GenBank/DDBJ databases">
        <title>A Genomic Blueprint of the Chicken Gut Microbiome.</title>
        <authorList>
            <person name="Gilroy R."/>
            <person name="Ravi A."/>
            <person name="Getino M."/>
            <person name="Pursley I."/>
            <person name="Horton D.L."/>
            <person name="Alikhan N.-F."/>
            <person name="Baker D."/>
            <person name="Gharbi K."/>
            <person name="Hall N."/>
            <person name="Watson M."/>
            <person name="Adriaenssens E.M."/>
            <person name="Foster-Nyarko E."/>
            <person name="Jarju S."/>
            <person name="Secka A."/>
            <person name="Antonio M."/>
            <person name="Oren A."/>
            <person name="Chaudhuri R."/>
            <person name="La Ragione R.M."/>
            <person name="Hildebrand F."/>
            <person name="Pallen M.J."/>
        </authorList>
    </citation>
    <scope>NUCLEOTIDE SEQUENCE [LARGE SCALE GENOMIC DNA]</scope>
    <source>
        <strain evidence="1 2">Sa2CVA6</strain>
    </source>
</reference>
<evidence type="ECO:0000313" key="1">
    <source>
        <dbReference type="EMBL" id="MBD7961520.1"/>
    </source>
</evidence>
<proteinExistence type="predicted"/>
<comment type="caution">
    <text evidence="1">The sequence shown here is derived from an EMBL/GenBank/DDBJ whole genome shotgun (WGS) entry which is preliminary data.</text>
</comment>
<gene>
    <name evidence="1" type="ORF">H9646_13655</name>
</gene>
<protein>
    <submittedName>
        <fullName evidence="1">Uncharacterized protein</fullName>
    </submittedName>
</protein>
<name>A0ABR8SDG0_9BURK</name>
<sequence>MNERKMMSGAEFKEKLAELLDTLKDDDNVYFGSADSPLTLYRFKDRGPVDGPRSVQIEFNEVYKITAE</sequence>
<accession>A0ABR8SDG0</accession>